<sequence length="301" mass="32672">MEVYDLIIIGGGPAGITAGIYAQRARLKVVLLEKLGVGGQIVLSDDVENYPGFRSISGFELMQKFEEQARAFDLTIVDCEVTEIRNEDGYQLVQTHDYGYKTKTVIIASGARSRRLGVTGEEEFIGKGVSFCATCDGFFFRGKDVLVVGGGDSAITEALYLAKIVNKVYIVHRRSELRATKILQERALENPKIKVIWDSVVEEITGSNTVEGVTLRNVVTDELVELAVSGVFMYVGLLPNTEFTDVEKDDSGFIITDMNLATSVAGVFAAGDCRTTALRQVATAVGDGALAVTSVERYLNS</sequence>
<evidence type="ECO:0000313" key="9">
    <source>
        <dbReference type="EMBL" id="QNO43261.1"/>
    </source>
</evidence>
<evidence type="ECO:0000256" key="4">
    <source>
        <dbReference type="ARBA" id="ARBA00023157"/>
    </source>
</evidence>
<dbReference type="EMBL" id="MT630802">
    <property type="protein sequence ID" value="QNO43261.1"/>
    <property type="molecule type" value="Genomic_DNA"/>
</dbReference>
<dbReference type="PANTHER" id="PTHR48105">
    <property type="entry name" value="THIOREDOXIN REDUCTASE 1-RELATED-RELATED"/>
    <property type="match status" value="1"/>
</dbReference>
<dbReference type="SUPFAM" id="SSF51905">
    <property type="entry name" value="FAD/NAD(P)-binding domain"/>
    <property type="match status" value="1"/>
</dbReference>
<dbReference type="EMBL" id="MT631118">
    <property type="protein sequence ID" value="QNO45439.1"/>
    <property type="molecule type" value="Genomic_DNA"/>
</dbReference>
<dbReference type="AlphaFoldDB" id="A0A7G9Y4Y8"/>
<dbReference type="InterPro" id="IPR023753">
    <property type="entry name" value="FAD/NAD-binding_dom"/>
</dbReference>
<dbReference type="InterPro" id="IPR005982">
    <property type="entry name" value="Thioredox_Rdtase"/>
</dbReference>
<evidence type="ECO:0000256" key="5">
    <source>
        <dbReference type="ARBA" id="ARBA00023284"/>
    </source>
</evidence>
<keyword evidence="5" id="KW-0676">Redox-active center</keyword>
<accession>A0A7G9Y4Y8</accession>
<dbReference type="EMBL" id="MT630788">
    <property type="protein sequence ID" value="QNO43072.1"/>
    <property type="molecule type" value="Genomic_DNA"/>
</dbReference>
<protein>
    <submittedName>
        <fullName evidence="8">Sulfide dehydrogenase subunit alpha</fullName>
        <ecNumber evidence="8">1.8.1.19</ecNumber>
    </submittedName>
</protein>
<dbReference type="GO" id="GO:0004791">
    <property type="term" value="F:thioredoxin-disulfide reductase (NADPH) activity"/>
    <property type="evidence" value="ECO:0007669"/>
    <property type="project" value="InterPro"/>
</dbReference>
<dbReference type="EMBL" id="MT630715">
    <property type="protein sequence ID" value="QNO42169.1"/>
    <property type="molecule type" value="Genomic_DNA"/>
</dbReference>
<dbReference type="PRINTS" id="PR00368">
    <property type="entry name" value="FADPNR"/>
</dbReference>
<evidence type="ECO:0000256" key="2">
    <source>
        <dbReference type="ARBA" id="ARBA00022827"/>
    </source>
</evidence>
<dbReference type="Gene3D" id="3.50.50.60">
    <property type="entry name" value="FAD/NAD(P)-binding domain"/>
    <property type="match status" value="2"/>
</dbReference>
<dbReference type="GO" id="GO:0005737">
    <property type="term" value="C:cytoplasm"/>
    <property type="evidence" value="ECO:0007669"/>
    <property type="project" value="InterPro"/>
</dbReference>
<evidence type="ECO:0000313" key="8">
    <source>
        <dbReference type="EMBL" id="QNO43072.1"/>
    </source>
</evidence>
<dbReference type="InterPro" id="IPR036188">
    <property type="entry name" value="FAD/NAD-bd_sf"/>
</dbReference>
<evidence type="ECO:0000256" key="1">
    <source>
        <dbReference type="ARBA" id="ARBA00022630"/>
    </source>
</evidence>
<feature type="domain" description="FAD/NAD(P)-binding" evidence="6">
    <location>
        <begin position="4"/>
        <end position="288"/>
    </location>
</feature>
<evidence type="ECO:0000313" key="7">
    <source>
        <dbReference type="EMBL" id="QNO42169.1"/>
    </source>
</evidence>
<dbReference type="InterPro" id="IPR050097">
    <property type="entry name" value="Ferredoxin-NADP_redctase_2"/>
</dbReference>
<keyword evidence="4" id="KW-1015">Disulfide bond</keyword>
<name>A0A7G9Y4Y8_9EURY</name>
<dbReference type="PRINTS" id="PR00469">
    <property type="entry name" value="PNDRDTASEII"/>
</dbReference>
<evidence type="ECO:0000313" key="11">
    <source>
        <dbReference type="EMBL" id="QNO45590.1"/>
    </source>
</evidence>
<dbReference type="EC" id="1.8.1.19" evidence="8"/>
<dbReference type="EMBL" id="MT631135">
    <property type="protein sequence ID" value="QNO45590.1"/>
    <property type="molecule type" value="Genomic_DNA"/>
</dbReference>
<keyword evidence="2" id="KW-0274">FAD</keyword>
<evidence type="ECO:0000259" key="6">
    <source>
        <dbReference type="Pfam" id="PF07992"/>
    </source>
</evidence>
<dbReference type="NCBIfam" id="TIGR01292">
    <property type="entry name" value="TRX_reduct"/>
    <property type="match status" value="1"/>
</dbReference>
<dbReference type="PROSITE" id="PS00573">
    <property type="entry name" value="PYRIDINE_REDOX_2"/>
    <property type="match status" value="1"/>
</dbReference>
<evidence type="ECO:0000313" key="10">
    <source>
        <dbReference type="EMBL" id="QNO45439.1"/>
    </source>
</evidence>
<proteinExistence type="predicted"/>
<dbReference type="Pfam" id="PF07992">
    <property type="entry name" value="Pyr_redox_2"/>
    <property type="match status" value="1"/>
</dbReference>
<reference evidence="8" key="1">
    <citation type="submission" date="2020-06" db="EMBL/GenBank/DDBJ databases">
        <title>Unique genomic features of the anaerobic methanotrophic archaea.</title>
        <authorList>
            <person name="Chadwick G.L."/>
            <person name="Skennerton C.T."/>
            <person name="Laso-Perez R."/>
            <person name="Leu A.O."/>
            <person name="Speth D.R."/>
            <person name="Yu H."/>
            <person name="Morgan-Lang C."/>
            <person name="Hatzenpichler R."/>
            <person name="Goudeau D."/>
            <person name="Malmstrom R."/>
            <person name="Brazelton W.J."/>
            <person name="Woyke T."/>
            <person name="Hallam S.J."/>
            <person name="Tyson G.W."/>
            <person name="Wegener G."/>
            <person name="Boetius A."/>
            <person name="Orphan V."/>
        </authorList>
    </citation>
    <scope>NUCLEOTIDE SEQUENCE</scope>
</reference>
<dbReference type="GO" id="GO:0019430">
    <property type="term" value="P:removal of superoxide radicals"/>
    <property type="evidence" value="ECO:0007669"/>
    <property type="project" value="InterPro"/>
</dbReference>
<keyword evidence="1" id="KW-0285">Flavoprotein</keyword>
<organism evidence="8">
    <name type="scientific">Candidatus Methanogaster sp. ANME-2c ERB4</name>
    <dbReference type="NCBI Taxonomy" id="2759911"/>
    <lineage>
        <taxon>Archaea</taxon>
        <taxon>Methanobacteriati</taxon>
        <taxon>Methanobacteriota</taxon>
        <taxon>Stenosarchaea group</taxon>
        <taxon>Methanomicrobia</taxon>
        <taxon>Methanosarcinales</taxon>
        <taxon>ANME-2 cluster</taxon>
        <taxon>Candidatus Methanogasteraceae</taxon>
        <taxon>Candidatus Methanogaster</taxon>
    </lineage>
</organism>
<dbReference type="InterPro" id="IPR008255">
    <property type="entry name" value="Pyr_nucl-diS_OxRdtase_2_AS"/>
</dbReference>
<gene>
    <name evidence="8" type="primary">sudA</name>
    <name evidence="9" type="ORF">APKMFMID_00009</name>
    <name evidence="7" type="ORF">DFAMPKKG_00014</name>
    <name evidence="8" type="ORF">DICHBKDE_00013</name>
    <name evidence="10" type="ORF">LPDGEBKJ_00003</name>
    <name evidence="11" type="ORF">MGFDKJCL_00025</name>
</gene>
<keyword evidence="3 8" id="KW-0560">Oxidoreductase</keyword>
<evidence type="ECO:0000256" key="3">
    <source>
        <dbReference type="ARBA" id="ARBA00023002"/>
    </source>
</evidence>